<proteinExistence type="predicted"/>
<comment type="caution">
    <text evidence="1">The sequence shown here is derived from an EMBL/GenBank/DDBJ whole genome shotgun (WGS) entry which is preliminary data.</text>
</comment>
<organism evidence="1">
    <name type="scientific">marine sediment metagenome</name>
    <dbReference type="NCBI Taxonomy" id="412755"/>
    <lineage>
        <taxon>unclassified sequences</taxon>
        <taxon>metagenomes</taxon>
        <taxon>ecological metagenomes</taxon>
    </lineage>
</organism>
<gene>
    <name evidence="1" type="ORF">LCGC14_1102510</name>
</gene>
<evidence type="ECO:0000313" key="1">
    <source>
        <dbReference type="EMBL" id="KKN03955.1"/>
    </source>
</evidence>
<dbReference type="AlphaFoldDB" id="A0A0F9M923"/>
<reference evidence="1" key="1">
    <citation type="journal article" date="2015" name="Nature">
        <title>Complex archaea that bridge the gap between prokaryotes and eukaryotes.</title>
        <authorList>
            <person name="Spang A."/>
            <person name="Saw J.H."/>
            <person name="Jorgensen S.L."/>
            <person name="Zaremba-Niedzwiedzka K."/>
            <person name="Martijn J."/>
            <person name="Lind A.E."/>
            <person name="van Eijk R."/>
            <person name="Schleper C."/>
            <person name="Guy L."/>
            <person name="Ettema T.J."/>
        </authorList>
    </citation>
    <scope>NUCLEOTIDE SEQUENCE</scope>
</reference>
<protein>
    <submittedName>
        <fullName evidence="1">Uncharacterized protein</fullName>
    </submittedName>
</protein>
<accession>A0A0F9M923</accession>
<name>A0A0F9M923_9ZZZZ</name>
<dbReference type="EMBL" id="LAZR01004977">
    <property type="protein sequence ID" value="KKN03955.1"/>
    <property type="molecule type" value="Genomic_DNA"/>
</dbReference>
<sequence length="68" mass="7228">MLKEIGGVDSGSVHVTNSPELVLDIREATDGSVFFRCLGGDSTYASVQQMKAVAKAIESVIKRAKKGM</sequence>